<accession>A0ABX3H123</accession>
<dbReference type="EMBL" id="MPTB01000038">
    <property type="protein sequence ID" value="OMD42782.1"/>
    <property type="molecule type" value="Genomic_DNA"/>
</dbReference>
<evidence type="ECO:0000313" key="2">
    <source>
        <dbReference type="Proteomes" id="UP000187412"/>
    </source>
</evidence>
<dbReference type="Proteomes" id="UP000187412">
    <property type="component" value="Unassembled WGS sequence"/>
</dbReference>
<keyword evidence="2" id="KW-1185">Reference proteome</keyword>
<dbReference type="RefSeq" id="WP_076113227.1">
    <property type="nucleotide sequence ID" value="NZ_MPTB01000038.1"/>
</dbReference>
<gene>
    <name evidence="1" type="ORF">BSK56_24885</name>
</gene>
<protein>
    <submittedName>
        <fullName evidence="1">Uncharacterized protein</fullName>
    </submittedName>
</protein>
<comment type="caution">
    <text evidence="1">The sequence shown here is derived from an EMBL/GenBank/DDBJ whole genome shotgun (WGS) entry which is preliminary data.</text>
</comment>
<proteinExistence type="predicted"/>
<reference evidence="1 2" key="1">
    <citation type="submission" date="2016-10" db="EMBL/GenBank/DDBJ databases">
        <title>Paenibacillus species isolates.</title>
        <authorList>
            <person name="Beno S.M."/>
        </authorList>
    </citation>
    <scope>NUCLEOTIDE SEQUENCE [LARGE SCALE GENOMIC DNA]</scope>
    <source>
        <strain evidence="1 2">FSL H7-0744</strain>
    </source>
</reference>
<evidence type="ECO:0000313" key="1">
    <source>
        <dbReference type="EMBL" id="OMD42782.1"/>
    </source>
</evidence>
<sequence length="480" mass="56392">MREEIDILDMLCASEGISITNKEIANFNQLIQGVHLGAIFEELCLDEEWDKTFVKESLIKFAFHQIKQESMELNFEEKIRVEDYSADEIDGIKLSSILEETHFSDPSDYYKTFGDKILSSFSLKKRLDVKELTTSMFGENMPYKYDDDDYTGKSGIEFNEAWHSQSLKSGSFFPLYKTCEVLKAKKALAKAHNNLSPKKMKRFIAGLLEHYNKYLRMLQMLPDDYDATEDLLRLEEFSDLFFLLKAIVLLKKDDWFLNKNKNRRTEILKVISSFVIIEDIRIKLHVLENFIEEGAAANYTSTEALGYLPLFRLLFVQLPLLKQKLVQIIDNKEVPLANSLRGRQIKIKLKRYVFLKQAHCYRMDYSNCFLSKEDISIIQSYIQDTDNNDYDQILYDLYKETKEIRNVADEVGKCIELEIDDSLKQLKTIRNLKENINWRVQVELVLREQVQKNVLPHIKFTDTAKSQDFIVYDYLEESRQ</sequence>
<organism evidence="1 2">
    <name type="scientific">Paenibacillus borealis</name>
    <dbReference type="NCBI Taxonomy" id="160799"/>
    <lineage>
        <taxon>Bacteria</taxon>
        <taxon>Bacillati</taxon>
        <taxon>Bacillota</taxon>
        <taxon>Bacilli</taxon>
        <taxon>Bacillales</taxon>
        <taxon>Paenibacillaceae</taxon>
        <taxon>Paenibacillus</taxon>
    </lineage>
</organism>
<name>A0ABX3H123_PAEBO</name>